<evidence type="ECO:0000313" key="2">
    <source>
        <dbReference type="Proteomes" id="UP000187203"/>
    </source>
</evidence>
<protein>
    <submittedName>
        <fullName evidence="1">Uncharacterized protein</fullName>
    </submittedName>
</protein>
<name>A0A1R3HXI0_9ROSI</name>
<accession>A0A1R3HXI0</accession>
<proteinExistence type="predicted"/>
<evidence type="ECO:0000313" key="1">
    <source>
        <dbReference type="EMBL" id="OMO75072.1"/>
    </source>
</evidence>
<sequence length="29" mass="3072">MADILASIVKIGSSTGLTDCIDDPNVKFF</sequence>
<organism evidence="1 2">
    <name type="scientific">Corchorus olitorius</name>
    <dbReference type="NCBI Taxonomy" id="93759"/>
    <lineage>
        <taxon>Eukaryota</taxon>
        <taxon>Viridiplantae</taxon>
        <taxon>Streptophyta</taxon>
        <taxon>Embryophyta</taxon>
        <taxon>Tracheophyta</taxon>
        <taxon>Spermatophyta</taxon>
        <taxon>Magnoliopsida</taxon>
        <taxon>eudicotyledons</taxon>
        <taxon>Gunneridae</taxon>
        <taxon>Pentapetalae</taxon>
        <taxon>rosids</taxon>
        <taxon>malvids</taxon>
        <taxon>Malvales</taxon>
        <taxon>Malvaceae</taxon>
        <taxon>Grewioideae</taxon>
        <taxon>Apeibeae</taxon>
        <taxon>Corchorus</taxon>
    </lineage>
</organism>
<comment type="caution">
    <text evidence="1">The sequence shown here is derived from an EMBL/GenBank/DDBJ whole genome shotgun (WGS) entry which is preliminary data.</text>
</comment>
<reference evidence="2" key="1">
    <citation type="submission" date="2013-09" db="EMBL/GenBank/DDBJ databases">
        <title>Corchorus olitorius genome sequencing.</title>
        <authorList>
            <person name="Alam M."/>
            <person name="Haque M.S."/>
            <person name="Islam M.S."/>
            <person name="Emdad E.M."/>
            <person name="Islam M.M."/>
            <person name="Ahmed B."/>
            <person name="Halim A."/>
            <person name="Hossen Q.M.M."/>
            <person name="Hossain M.Z."/>
            <person name="Ahmed R."/>
            <person name="Khan M.M."/>
            <person name="Islam R."/>
            <person name="Rashid M.M."/>
            <person name="Khan S.A."/>
            <person name="Rahman M.S."/>
            <person name="Alam M."/>
            <person name="Yahiya A.S."/>
            <person name="Khan M.S."/>
            <person name="Azam M.S."/>
            <person name="Haque T."/>
            <person name="Lashkar M.Z.H."/>
            <person name="Akhand A.I."/>
            <person name="Morshed G."/>
            <person name="Roy S."/>
            <person name="Uddin K.S."/>
            <person name="Rabeya T."/>
            <person name="Hossain A.S."/>
            <person name="Chowdhury A."/>
            <person name="Snigdha A.R."/>
            <person name="Mortoza M.S."/>
            <person name="Matin S.A."/>
            <person name="Hoque S.M.E."/>
            <person name="Islam M.K."/>
            <person name="Roy D.K."/>
            <person name="Haider R."/>
            <person name="Moosa M.M."/>
            <person name="Elias S.M."/>
            <person name="Hasan A.M."/>
            <person name="Jahan S."/>
            <person name="Shafiuddin M."/>
            <person name="Mahmood N."/>
            <person name="Shommy N.S."/>
        </authorList>
    </citation>
    <scope>NUCLEOTIDE SEQUENCE [LARGE SCALE GENOMIC DNA]</scope>
    <source>
        <strain evidence="2">cv. O-4</strain>
    </source>
</reference>
<gene>
    <name evidence="1" type="ORF">COLO4_26344</name>
</gene>
<dbReference type="EMBL" id="AWUE01019231">
    <property type="protein sequence ID" value="OMO75072.1"/>
    <property type="molecule type" value="Genomic_DNA"/>
</dbReference>
<dbReference type="AlphaFoldDB" id="A0A1R3HXI0"/>
<keyword evidence="2" id="KW-1185">Reference proteome</keyword>
<dbReference type="Proteomes" id="UP000187203">
    <property type="component" value="Unassembled WGS sequence"/>
</dbReference>